<feature type="region of interest" description="Disordered" evidence="4">
    <location>
        <begin position="220"/>
        <end position="243"/>
    </location>
</feature>
<dbReference type="Gene3D" id="1.25.40.10">
    <property type="entry name" value="Tetratricopeptide repeat domain"/>
    <property type="match status" value="1"/>
</dbReference>
<evidence type="ECO:0000313" key="6">
    <source>
        <dbReference type="EMBL" id="MFC5059892.1"/>
    </source>
</evidence>
<keyword evidence="2" id="KW-0805">Transcription regulation</keyword>
<dbReference type="Pfam" id="PF00931">
    <property type="entry name" value="NB-ARC"/>
    <property type="match status" value="1"/>
</dbReference>
<evidence type="ECO:0000256" key="2">
    <source>
        <dbReference type="ARBA" id="ARBA00023015"/>
    </source>
</evidence>
<dbReference type="Proteomes" id="UP001595833">
    <property type="component" value="Unassembled WGS sequence"/>
</dbReference>
<organism evidence="6 7">
    <name type="scientific">Saccharothrix xinjiangensis</name>
    <dbReference type="NCBI Taxonomy" id="204798"/>
    <lineage>
        <taxon>Bacteria</taxon>
        <taxon>Bacillati</taxon>
        <taxon>Actinomycetota</taxon>
        <taxon>Actinomycetes</taxon>
        <taxon>Pseudonocardiales</taxon>
        <taxon>Pseudonocardiaceae</taxon>
        <taxon>Saccharothrix</taxon>
    </lineage>
</organism>
<dbReference type="PRINTS" id="PR00364">
    <property type="entry name" value="DISEASERSIST"/>
</dbReference>
<dbReference type="CDD" id="cd15831">
    <property type="entry name" value="BTAD"/>
    <property type="match status" value="1"/>
</dbReference>
<accession>A0ABV9YE48</accession>
<evidence type="ECO:0000259" key="5">
    <source>
        <dbReference type="SMART" id="SM01043"/>
    </source>
</evidence>
<dbReference type="InterPro" id="IPR036388">
    <property type="entry name" value="WH-like_DNA-bd_sf"/>
</dbReference>
<feature type="domain" description="Bacterial transcriptional activator" evidence="5">
    <location>
        <begin position="68"/>
        <end position="212"/>
    </location>
</feature>
<keyword evidence="3" id="KW-0804">Transcription</keyword>
<feature type="compositionally biased region" description="Low complexity" evidence="4">
    <location>
        <begin position="220"/>
        <end position="236"/>
    </location>
</feature>
<dbReference type="SUPFAM" id="SSF52540">
    <property type="entry name" value="P-loop containing nucleoside triphosphate hydrolases"/>
    <property type="match status" value="1"/>
</dbReference>
<keyword evidence="1" id="KW-0677">Repeat</keyword>
<dbReference type="InterPro" id="IPR011990">
    <property type="entry name" value="TPR-like_helical_dom_sf"/>
</dbReference>
<dbReference type="EMBL" id="JBHSJB010000050">
    <property type="protein sequence ID" value="MFC5059892.1"/>
    <property type="molecule type" value="Genomic_DNA"/>
</dbReference>
<comment type="caution">
    <text evidence="6">The sequence shown here is derived from an EMBL/GenBank/DDBJ whole genome shotgun (WGS) entry which is preliminary data.</text>
</comment>
<name>A0ABV9YE48_9PSEU</name>
<dbReference type="PANTHER" id="PTHR35807:SF1">
    <property type="entry name" value="TRANSCRIPTIONAL REGULATOR REDD"/>
    <property type="match status" value="1"/>
</dbReference>
<evidence type="ECO:0000256" key="1">
    <source>
        <dbReference type="ARBA" id="ARBA00022737"/>
    </source>
</evidence>
<dbReference type="SUPFAM" id="SSF46894">
    <property type="entry name" value="C-terminal effector domain of the bipartite response regulators"/>
    <property type="match status" value="1"/>
</dbReference>
<evidence type="ECO:0000256" key="3">
    <source>
        <dbReference type="ARBA" id="ARBA00023163"/>
    </source>
</evidence>
<dbReference type="Gene3D" id="1.10.8.430">
    <property type="entry name" value="Helical domain of apoptotic protease-activating factors"/>
    <property type="match status" value="1"/>
</dbReference>
<dbReference type="SUPFAM" id="SSF48452">
    <property type="entry name" value="TPR-like"/>
    <property type="match status" value="1"/>
</dbReference>
<dbReference type="SMART" id="SM01043">
    <property type="entry name" value="BTAD"/>
    <property type="match status" value="1"/>
</dbReference>
<dbReference type="PANTHER" id="PTHR35807">
    <property type="entry name" value="TRANSCRIPTIONAL REGULATOR REDD-RELATED"/>
    <property type="match status" value="1"/>
</dbReference>
<sequence>MLAALLIADERALSDAYLGEALWGKNPPKTYQAQLYTYVSRLRPHLRDNMRIIRKGPGYQLRTGSARFDYKEFDELSRAGRTALRDHRYDKAADLLGTALSLWRGPTLADVTEHMAEAERPRIEEARLEALELRIDAELALGRHDRLTAELTGLVNTHPLRERLRAQLMMALYRSDQQAAAIATYHEGCLLLAEELGVDPGPTLRSTYQAILTDDLGATTAAAPRPRPPAVAAARPSTLPPDIADFSGRREQLASVAEVVGHDDESRPPPVLVVTGMAGLGKTALALHAANRHRAAFPDGRLFVDLGGSTDRPRTPEEALGVLLEALGHNDVPASLDQRALLYRNALAERRVLVVLDDAADDEQVRALLPGAPRCQVLVTSRTPLPTLEGQRTVWLEPFTDEESLALLIRITGAKRVVTERTEAERIVWLCGGLPLAIRVAGARLAAKPHWSLSWFANRLSGDRRRLGELKLGDLDVRRSLAGNLRGLSAGDRAALLLLADFDAPSFGYAAIGRLLGVAQPVAEQVTERLVDRHLLAQEGTDLDGELLFGFHPLLRLLAREMRQAVGMRVSSRDLRARLTLRPA</sequence>
<dbReference type="Gene3D" id="3.40.50.300">
    <property type="entry name" value="P-loop containing nucleotide triphosphate hydrolases"/>
    <property type="match status" value="1"/>
</dbReference>
<protein>
    <submittedName>
        <fullName evidence="6">BTAD domain-containing putative transcriptional regulator</fullName>
    </submittedName>
</protein>
<reference evidence="7" key="1">
    <citation type="journal article" date="2019" name="Int. J. Syst. Evol. Microbiol.">
        <title>The Global Catalogue of Microorganisms (GCM) 10K type strain sequencing project: providing services to taxonomists for standard genome sequencing and annotation.</title>
        <authorList>
            <consortium name="The Broad Institute Genomics Platform"/>
            <consortium name="The Broad Institute Genome Sequencing Center for Infectious Disease"/>
            <person name="Wu L."/>
            <person name="Ma J."/>
        </authorList>
    </citation>
    <scope>NUCLEOTIDE SEQUENCE [LARGE SCALE GENOMIC DNA]</scope>
    <source>
        <strain evidence="7">KCTC 12848</strain>
    </source>
</reference>
<proteinExistence type="predicted"/>
<dbReference type="RefSeq" id="WP_344042501.1">
    <property type="nucleotide sequence ID" value="NZ_BAAAKE010000034.1"/>
</dbReference>
<gene>
    <name evidence="6" type="ORF">ACFPFM_39785</name>
</gene>
<keyword evidence="7" id="KW-1185">Reference proteome</keyword>
<dbReference type="InterPro" id="IPR051677">
    <property type="entry name" value="AfsR-DnrI-RedD_regulator"/>
</dbReference>
<dbReference type="InterPro" id="IPR027417">
    <property type="entry name" value="P-loop_NTPase"/>
</dbReference>
<dbReference type="InterPro" id="IPR002182">
    <property type="entry name" value="NB-ARC"/>
</dbReference>
<dbReference type="Gene3D" id="1.10.10.10">
    <property type="entry name" value="Winged helix-like DNA-binding domain superfamily/Winged helix DNA-binding domain"/>
    <property type="match status" value="1"/>
</dbReference>
<evidence type="ECO:0000256" key="4">
    <source>
        <dbReference type="SAM" id="MobiDB-lite"/>
    </source>
</evidence>
<dbReference type="InterPro" id="IPR042197">
    <property type="entry name" value="Apaf_helical"/>
</dbReference>
<dbReference type="InterPro" id="IPR005158">
    <property type="entry name" value="BTAD"/>
</dbReference>
<dbReference type="InterPro" id="IPR016032">
    <property type="entry name" value="Sig_transdc_resp-reg_C-effctor"/>
</dbReference>
<dbReference type="Pfam" id="PF03704">
    <property type="entry name" value="BTAD"/>
    <property type="match status" value="1"/>
</dbReference>
<evidence type="ECO:0000313" key="7">
    <source>
        <dbReference type="Proteomes" id="UP001595833"/>
    </source>
</evidence>